<feature type="compositionally biased region" description="Low complexity" evidence="2">
    <location>
        <begin position="181"/>
        <end position="250"/>
    </location>
</feature>
<dbReference type="InterPro" id="IPR010920">
    <property type="entry name" value="LSM_dom_sf"/>
</dbReference>
<organism evidence="4 5">
    <name type="scientific">Malassezia cuniculi</name>
    <dbReference type="NCBI Taxonomy" id="948313"/>
    <lineage>
        <taxon>Eukaryota</taxon>
        <taxon>Fungi</taxon>
        <taxon>Dikarya</taxon>
        <taxon>Basidiomycota</taxon>
        <taxon>Ustilaginomycotina</taxon>
        <taxon>Malasseziomycetes</taxon>
        <taxon>Malasseziales</taxon>
        <taxon>Malasseziaceae</taxon>
        <taxon>Malassezia</taxon>
    </lineage>
</organism>
<feature type="compositionally biased region" description="Basic and acidic residues" evidence="2">
    <location>
        <begin position="361"/>
        <end position="381"/>
    </location>
</feature>
<evidence type="ECO:0000313" key="5">
    <source>
        <dbReference type="Proteomes" id="UP001219933"/>
    </source>
</evidence>
<dbReference type="Proteomes" id="UP001219933">
    <property type="component" value="Chromosome 2"/>
</dbReference>
<name>A0AAF0ESQ3_9BASI</name>
<dbReference type="GO" id="GO:0034063">
    <property type="term" value="P:stress granule assembly"/>
    <property type="evidence" value="ECO:0007669"/>
    <property type="project" value="TreeGrafter"/>
</dbReference>
<dbReference type="InterPro" id="IPR025609">
    <property type="entry name" value="Lsm14-like_N"/>
</dbReference>
<dbReference type="InterPro" id="IPR019050">
    <property type="entry name" value="FDF_dom"/>
</dbReference>
<dbReference type="Pfam" id="PF12701">
    <property type="entry name" value="LSM14"/>
    <property type="match status" value="1"/>
</dbReference>
<dbReference type="SUPFAM" id="SSF50182">
    <property type="entry name" value="Sm-like ribonucleoproteins"/>
    <property type="match status" value="1"/>
</dbReference>
<feature type="region of interest" description="Disordered" evidence="2">
    <location>
        <begin position="359"/>
        <end position="420"/>
    </location>
</feature>
<feature type="region of interest" description="Disordered" evidence="2">
    <location>
        <begin position="181"/>
        <end position="317"/>
    </location>
</feature>
<dbReference type="PANTHER" id="PTHR13586:SF0">
    <property type="entry name" value="TRAILER HITCH, ISOFORM H"/>
    <property type="match status" value="1"/>
</dbReference>
<feature type="domain" description="FFD box profile" evidence="3">
    <location>
        <begin position="346"/>
        <end position="362"/>
    </location>
</feature>
<evidence type="ECO:0000259" key="3">
    <source>
        <dbReference type="PROSITE" id="PS51513"/>
    </source>
</evidence>
<evidence type="ECO:0000256" key="1">
    <source>
        <dbReference type="PROSITE-ProRule" id="PRU00846"/>
    </source>
</evidence>
<feature type="region of interest" description="Disordered" evidence="2">
    <location>
        <begin position="90"/>
        <end position="121"/>
    </location>
</feature>
<keyword evidence="5" id="KW-1185">Reference proteome</keyword>
<reference evidence="4" key="1">
    <citation type="submission" date="2023-03" db="EMBL/GenBank/DDBJ databases">
        <title>Mating type loci evolution in Malassezia.</title>
        <authorList>
            <person name="Coelho M.A."/>
        </authorList>
    </citation>
    <scope>NUCLEOTIDE SEQUENCE</scope>
    <source>
        <strain evidence="4">CBS 11721</strain>
    </source>
</reference>
<dbReference type="InterPro" id="IPR025761">
    <property type="entry name" value="FFD_box"/>
</dbReference>
<feature type="short sequence motif" description="FFD box" evidence="1">
    <location>
        <begin position="346"/>
        <end position="362"/>
    </location>
</feature>
<protein>
    <recommendedName>
        <fullName evidence="3">FFD box profile domain-containing protein</fullName>
    </recommendedName>
</protein>
<dbReference type="CDD" id="cd01736">
    <property type="entry name" value="LSm14_N"/>
    <property type="match status" value="1"/>
</dbReference>
<dbReference type="GO" id="GO:0003729">
    <property type="term" value="F:mRNA binding"/>
    <property type="evidence" value="ECO:0007669"/>
    <property type="project" value="TreeGrafter"/>
</dbReference>
<proteinExistence type="predicted"/>
<dbReference type="SMART" id="SM01199">
    <property type="entry name" value="FDF"/>
    <property type="match status" value="1"/>
</dbReference>
<dbReference type="PROSITE" id="PS51513">
    <property type="entry name" value="FFD"/>
    <property type="match status" value="1"/>
</dbReference>
<dbReference type="Gene3D" id="2.30.30.100">
    <property type="match status" value="1"/>
</dbReference>
<dbReference type="PANTHER" id="PTHR13586">
    <property type="entry name" value="SCD6 PROTEIN-RELATED"/>
    <property type="match status" value="1"/>
</dbReference>
<evidence type="ECO:0000313" key="4">
    <source>
        <dbReference type="EMBL" id="WFD34550.1"/>
    </source>
</evidence>
<feature type="compositionally biased region" description="Basic residues" evidence="2">
    <location>
        <begin position="399"/>
        <end position="413"/>
    </location>
</feature>
<dbReference type="SMART" id="SM01271">
    <property type="entry name" value="LSM14"/>
    <property type="match status" value="1"/>
</dbReference>
<dbReference type="GO" id="GO:0033962">
    <property type="term" value="P:P-body assembly"/>
    <property type="evidence" value="ECO:0007669"/>
    <property type="project" value="TreeGrafter"/>
</dbReference>
<sequence>MASSQGFGDDPTASFIGALISLTSQSKIRYQGVLASIDPAQATLSLENVRSFGTEGRCAAAGQPLDEVPGNDNVYDYVVFRAADVLDLRIDGPNPGREQSAAQTPAQAPVHTPAQESAPEAQMNAPAYAQYYPNPYDMSMYPPHMAYYGAQMYMPPGYPQGYVQGMYPYMPVEQMQGMPGAPGMPAAGTPGAPGQPGGAEAAPAAGVPAAQAASGAQQAAAQPEAQPQAAAAPAETEPSAAAAAAPAVAPAEPPAAAPAAAPTQSAPAAVPAAAPAAAPAEAPAQAKPARQREPRSVPGAAPDKTAASKADVPRSDFDFESANALFRKERDGDGRLDAIPPAASSDYYNKKSGFFDNISSEVKDRHESGRNRTLATDERAKNVLTFGESATASADGYRRGGRRGGGPRRRGRGNNKPEWA</sequence>
<dbReference type="GO" id="GO:0000932">
    <property type="term" value="C:P-body"/>
    <property type="evidence" value="ECO:0007669"/>
    <property type="project" value="TreeGrafter"/>
</dbReference>
<dbReference type="AlphaFoldDB" id="A0AAF0ESQ3"/>
<accession>A0AAF0ESQ3</accession>
<evidence type="ECO:0000256" key="2">
    <source>
        <dbReference type="SAM" id="MobiDB-lite"/>
    </source>
</evidence>
<dbReference type="EMBL" id="CP119878">
    <property type="protein sequence ID" value="WFD34550.1"/>
    <property type="molecule type" value="Genomic_DNA"/>
</dbReference>
<gene>
    <name evidence="4" type="ORF">MCUN1_001391</name>
</gene>
<feature type="compositionally biased region" description="Low complexity" evidence="2">
    <location>
        <begin position="257"/>
        <end position="286"/>
    </location>
</feature>